<name>A0ABQ2WN79_9GAMM</name>
<sequence length="376" mass="40750">MNVLTHSPRASVISASRHVYRKALLVLACSALGAVSLNAQADEVAVPDTIRWTIPFGVGGGTDVWARFLTTWMTDHIQGAPTLVIDNVPGGGSINGSNLYAMRAPSDGSQWLGTSASTQYPAMLQDRRVRYDYNDWTPILASPTGGVVYAQPSLGSSPEEVLDALSEQRVKFAVQSHTGLELPVLIALDMLGADVQAVSGMRSRGEGRLAFERGEADIDFQTTSAYFSSVAPLVESGRAVPLFSLGVLDDQGDIVRDPAFPELPTFNEVYEAAHGEQPGGLAGDAFHKFFASGFTLQKMIVVPKDTPEALVAEYREAVRRFIDTDEFKQAADAQLGPYTQVVGEVVEQHLQDAMALEDATREWLVEWLLEQHGARI</sequence>
<dbReference type="PANTHER" id="PTHR42928:SF5">
    <property type="entry name" value="BLR1237 PROTEIN"/>
    <property type="match status" value="1"/>
</dbReference>
<reference evidence="4" key="1">
    <citation type="journal article" date="2019" name="Int. J. Syst. Evol. Microbiol.">
        <title>The Global Catalogue of Microorganisms (GCM) 10K type strain sequencing project: providing services to taxonomists for standard genome sequencing and annotation.</title>
        <authorList>
            <consortium name="The Broad Institute Genomics Platform"/>
            <consortium name="The Broad Institute Genome Sequencing Center for Infectious Disease"/>
            <person name="Wu L."/>
            <person name="Ma J."/>
        </authorList>
    </citation>
    <scope>NUCLEOTIDE SEQUENCE [LARGE SCALE GENOMIC DNA]</scope>
    <source>
        <strain evidence="4">KCTC 22157</strain>
    </source>
</reference>
<accession>A0ABQ2WN79</accession>
<organism evidence="3 4">
    <name type="scientific">Halomonas johnsoniae</name>
    <dbReference type="NCBI Taxonomy" id="502832"/>
    <lineage>
        <taxon>Bacteria</taxon>
        <taxon>Pseudomonadati</taxon>
        <taxon>Pseudomonadota</taxon>
        <taxon>Gammaproteobacteria</taxon>
        <taxon>Oceanospirillales</taxon>
        <taxon>Halomonadaceae</taxon>
        <taxon>Halomonas</taxon>
    </lineage>
</organism>
<evidence type="ECO:0000313" key="3">
    <source>
        <dbReference type="EMBL" id="GGW63939.1"/>
    </source>
</evidence>
<feature type="signal peptide" evidence="2">
    <location>
        <begin position="1"/>
        <end position="41"/>
    </location>
</feature>
<evidence type="ECO:0000313" key="4">
    <source>
        <dbReference type="Proteomes" id="UP000647585"/>
    </source>
</evidence>
<dbReference type="Gene3D" id="3.40.190.150">
    <property type="entry name" value="Bordetella uptake gene, domain 1"/>
    <property type="match status" value="1"/>
</dbReference>
<keyword evidence="4" id="KW-1185">Reference proteome</keyword>
<feature type="chain" id="PRO_5045556852" description="Tricarboxylate transporter" evidence="2">
    <location>
        <begin position="42"/>
        <end position="376"/>
    </location>
</feature>
<dbReference type="Proteomes" id="UP000647585">
    <property type="component" value="Unassembled WGS sequence"/>
</dbReference>
<evidence type="ECO:0008006" key="5">
    <source>
        <dbReference type="Google" id="ProtNLM"/>
    </source>
</evidence>
<dbReference type="PANTHER" id="PTHR42928">
    <property type="entry name" value="TRICARBOXYLATE-BINDING PROTEIN"/>
    <property type="match status" value="1"/>
</dbReference>
<dbReference type="Gene3D" id="3.40.190.10">
    <property type="entry name" value="Periplasmic binding protein-like II"/>
    <property type="match status" value="1"/>
</dbReference>
<comment type="similarity">
    <text evidence="1">Belongs to the UPF0065 (bug) family.</text>
</comment>
<dbReference type="InterPro" id="IPR042100">
    <property type="entry name" value="Bug_dom1"/>
</dbReference>
<proteinExistence type="inferred from homology"/>
<comment type="caution">
    <text evidence="3">The sequence shown here is derived from an EMBL/GenBank/DDBJ whole genome shotgun (WGS) entry which is preliminary data.</text>
</comment>
<evidence type="ECO:0000256" key="2">
    <source>
        <dbReference type="SAM" id="SignalP"/>
    </source>
</evidence>
<gene>
    <name evidence="3" type="ORF">GCM10007158_25890</name>
</gene>
<evidence type="ECO:0000256" key="1">
    <source>
        <dbReference type="ARBA" id="ARBA00006987"/>
    </source>
</evidence>
<keyword evidence="2" id="KW-0732">Signal</keyword>
<dbReference type="EMBL" id="BMXO01000013">
    <property type="protein sequence ID" value="GGW63939.1"/>
    <property type="molecule type" value="Genomic_DNA"/>
</dbReference>
<dbReference type="RefSeq" id="WP_193461810.1">
    <property type="nucleotide sequence ID" value="NZ_BMXO01000013.1"/>
</dbReference>
<protein>
    <recommendedName>
        <fullName evidence="5">Tricarboxylate transporter</fullName>
    </recommendedName>
</protein>
<dbReference type="InterPro" id="IPR005064">
    <property type="entry name" value="BUG"/>
</dbReference>